<name>A0A6C0JWB3_9ZZZZ</name>
<accession>A0A6C0JWB3</accession>
<dbReference type="SMART" id="SM00702">
    <property type="entry name" value="P4Hc"/>
    <property type="match status" value="1"/>
</dbReference>
<evidence type="ECO:0000256" key="4">
    <source>
        <dbReference type="ARBA" id="ARBA00023002"/>
    </source>
</evidence>
<reference evidence="7" key="1">
    <citation type="journal article" date="2020" name="Nature">
        <title>Giant virus diversity and host interactions through global metagenomics.</title>
        <authorList>
            <person name="Schulz F."/>
            <person name="Roux S."/>
            <person name="Paez-Espino D."/>
            <person name="Jungbluth S."/>
            <person name="Walsh D.A."/>
            <person name="Denef V.J."/>
            <person name="McMahon K.D."/>
            <person name="Konstantinidis K.T."/>
            <person name="Eloe-Fadrosh E.A."/>
            <person name="Kyrpides N.C."/>
            <person name="Woyke T."/>
        </authorList>
    </citation>
    <scope>NUCLEOTIDE SEQUENCE</scope>
    <source>
        <strain evidence="7">GVMAG-S-1064190-84</strain>
    </source>
</reference>
<evidence type="ECO:0000256" key="1">
    <source>
        <dbReference type="ARBA" id="ARBA00001961"/>
    </source>
</evidence>
<proteinExistence type="predicted"/>
<keyword evidence="2" id="KW-0479">Metal-binding</keyword>
<dbReference type="Gene3D" id="2.60.120.620">
    <property type="entry name" value="q2cbj1_9rhob like domain"/>
    <property type="match status" value="1"/>
</dbReference>
<dbReference type="PANTHER" id="PTHR10869:SF246">
    <property type="entry name" value="TRANSMEMBRANE PROLYL 4-HYDROXYLASE"/>
    <property type="match status" value="1"/>
</dbReference>
<dbReference type="InterPro" id="IPR005123">
    <property type="entry name" value="Oxoglu/Fe-dep_dioxygenase_dom"/>
</dbReference>
<dbReference type="PROSITE" id="PS51471">
    <property type="entry name" value="FE2OG_OXY"/>
    <property type="match status" value="1"/>
</dbReference>
<dbReference type="GO" id="GO:0005506">
    <property type="term" value="F:iron ion binding"/>
    <property type="evidence" value="ECO:0007669"/>
    <property type="project" value="InterPro"/>
</dbReference>
<dbReference type="AlphaFoldDB" id="A0A6C0JWB3"/>
<evidence type="ECO:0000313" key="7">
    <source>
        <dbReference type="EMBL" id="QHU08990.1"/>
    </source>
</evidence>
<evidence type="ECO:0000256" key="5">
    <source>
        <dbReference type="ARBA" id="ARBA00023004"/>
    </source>
</evidence>
<dbReference type="InterPro" id="IPR044862">
    <property type="entry name" value="Pro_4_hyd_alph_FE2OG_OXY"/>
</dbReference>
<dbReference type="InterPro" id="IPR006620">
    <property type="entry name" value="Pro_4_hyd_alph"/>
</dbReference>
<dbReference type="GO" id="GO:0031418">
    <property type="term" value="F:L-ascorbic acid binding"/>
    <property type="evidence" value="ECO:0007669"/>
    <property type="project" value="InterPro"/>
</dbReference>
<dbReference type="GO" id="GO:0016705">
    <property type="term" value="F:oxidoreductase activity, acting on paired donors, with incorporation or reduction of molecular oxygen"/>
    <property type="evidence" value="ECO:0007669"/>
    <property type="project" value="InterPro"/>
</dbReference>
<dbReference type="EMBL" id="MN740700">
    <property type="protein sequence ID" value="QHU08990.1"/>
    <property type="molecule type" value="Genomic_DNA"/>
</dbReference>
<dbReference type="GO" id="GO:0051213">
    <property type="term" value="F:dioxygenase activity"/>
    <property type="evidence" value="ECO:0007669"/>
    <property type="project" value="UniProtKB-KW"/>
</dbReference>
<keyword evidence="4" id="KW-0560">Oxidoreductase</keyword>
<comment type="cofactor">
    <cofactor evidence="1">
        <name>L-ascorbate</name>
        <dbReference type="ChEBI" id="CHEBI:38290"/>
    </cofactor>
</comment>
<evidence type="ECO:0000256" key="2">
    <source>
        <dbReference type="ARBA" id="ARBA00022723"/>
    </source>
</evidence>
<feature type="domain" description="Fe2OG dioxygenase" evidence="6">
    <location>
        <begin position="94"/>
        <end position="202"/>
    </location>
</feature>
<organism evidence="7">
    <name type="scientific">viral metagenome</name>
    <dbReference type="NCBI Taxonomy" id="1070528"/>
    <lineage>
        <taxon>unclassified sequences</taxon>
        <taxon>metagenomes</taxon>
        <taxon>organismal metagenomes</taxon>
    </lineage>
</organism>
<evidence type="ECO:0000256" key="3">
    <source>
        <dbReference type="ARBA" id="ARBA00022964"/>
    </source>
</evidence>
<protein>
    <recommendedName>
        <fullName evidence="6">Fe2OG dioxygenase domain-containing protein</fullName>
    </recommendedName>
</protein>
<keyword evidence="3" id="KW-0223">Dioxygenase</keyword>
<dbReference type="InterPro" id="IPR045054">
    <property type="entry name" value="P4HA-like"/>
</dbReference>
<sequence length="207" mass="23976">MYIYLIILILFVLFLIPTYREPLVYRGMISEDECAHIIEKARGTFKKSEVISNSNTLNTSVRNSETAWLDPNKDPIVYNVMKKCLSKCDRPMKNCEHLQVLRYESGGFYRPHYDACTSSTGCHSTKEKNNQRLYTFIIGLNDSYKGGETYFPNLDKSYRLNKGDVLKFENLDNYGLVCGKAMHGGKDVEEGEKYICNIWVHTYPYKD</sequence>
<keyword evidence="5" id="KW-0408">Iron</keyword>
<evidence type="ECO:0000259" key="6">
    <source>
        <dbReference type="PROSITE" id="PS51471"/>
    </source>
</evidence>
<dbReference type="Pfam" id="PF13640">
    <property type="entry name" value="2OG-FeII_Oxy_3"/>
    <property type="match status" value="1"/>
</dbReference>
<dbReference type="PANTHER" id="PTHR10869">
    <property type="entry name" value="PROLYL 4-HYDROXYLASE ALPHA SUBUNIT"/>
    <property type="match status" value="1"/>
</dbReference>